<dbReference type="Pfam" id="PF10707">
    <property type="entry name" value="YrbL-PhoP_reg"/>
    <property type="match status" value="1"/>
</dbReference>
<dbReference type="SUPFAM" id="SSF56112">
    <property type="entry name" value="Protein kinase-like (PK-like)"/>
    <property type="match status" value="1"/>
</dbReference>
<name>A0A7X0JNW2_9HYPH</name>
<keyword evidence="2" id="KW-1185">Reference proteome</keyword>
<gene>
    <name evidence="1" type="ORF">F4695_003991</name>
</gene>
<comment type="caution">
    <text evidence="1">The sequence shown here is derived from an EMBL/GenBank/DDBJ whole genome shotgun (WGS) entry which is preliminary data.</text>
</comment>
<dbReference type="AlphaFoldDB" id="A0A7X0JNW2"/>
<evidence type="ECO:0000313" key="1">
    <source>
        <dbReference type="EMBL" id="MBB6510600.1"/>
    </source>
</evidence>
<proteinExistence type="predicted"/>
<dbReference type="InterPro" id="IPR019647">
    <property type="entry name" value="PhoP_reg_network_YrbL"/>
</dbReference>
<dbReference type="Proteomes" id="UP000585437">
    <property type="component" value="Unassembled WGS sequence"/>
</dbReference>
<reference evidence="1 2" key="1">
    <citation type="submission" date="2020-08" db="EMBL/GenBank/DDBJ databases">
        <title>The Agave Microbiome: Exploring the role of microbial communities in plant adaptations to desert environments.</title>
        <authorList>
            <person name="Partida-Martinez L.P."/>
        </authorList>
    </citation>
    <scope>NUCLEOTIDE SEQUENCE [LARGE SCALE GENOMIC DNA]</scope>
    <source>
        <strain evidence="1 2">AS3.12</strain>
    </source>
</reference>
<protein>
    <recommendedName>
        <fullName evidence="3">PhoP regulatory network protein YrbL</fullName>
    </recommendedName>
</protein>
<dbReference type="RefSeq" id="WP_184655741.1">
    <property type="nucleotide sequence ID" value="NZ_JACHBU010000009.1"/>
</dbReference>
<dbReference type="EMBL" id="JACHBU010000009">
    <property type="protein sequence ID" value="MBB6510600.1"/>
    <property type="molecule type" value="Genomic_DNA"/>
</dbReference>
<dbReference type="InterPro" id="IPR011009">
    <property type="entry name" value="Kinase-like_dom_sf"/>
</dbReference>
<accession>A0A7X0JNW2</accession>
<organism evidence="1 2">
    <name type="scientific">Rhizobium soli</name>
    <dbReference type="NCBI Taxonomy" id="424798"/>
    <lineage>
        <taxon>Bacteria</taxon>
        <taxon>Pseudomonadati</taxon>
        <taxon>Pseudomonadota</taxon>
        <taxon>Alphaproteobacteria</taxon>
        <taxon>Hyphomicrobiales</taxon>
        <taxon>Rhizobiaceae</taxon>
        <taxon>Rhizobium/Agrobacterium group</taxon>
        <taxon>Rhizobium</taxon>
    </lineage>
</organism>
<evidence type="ECO:0000313" key="2">
    <source>
        <dbReference type="Proteomes" id="UP000585437"/>
    </source>
</evidence>
<sequence length="252" mass="29373">MSQIVENYRAVHGLRHYPAIEILEQPVASGRTRDVFRHPTDRSLLIKVNKSAPTPRRFFRRWSVLKAVRRVYKNVVPLRRELGEYSRMEAYEAETKRHLQRFSHLVMTDRGVGLVVRASRRLDGTLALTLRKIIQLGIYDKAIDTRMREFLDWYEKSGIVAADVHLDNIVFDETLDSIVLIDGIGDKTFIPLRAWFPIVNKLYKRSRARKIRDEIAYRFMDVTLRKDALRILLWIVGVSLGIDLMDGQLIDG</sequence>
<evidence type="ECO:0008006" key="3">
    <source>
        <dbReference type="Google" id="ProtNLM"/>
    </source>
</evidence>